<sequence>MMNGLYALGLVFAFLWGLILLHDLRGKRKENANSMPLHEEIGVESSKKEERSLKNDGQTDIIIVGAGVAGSALAYALGKDGRRVHVFERDLTEPNRMVGELLQPGGYIKLMELGLEDCLNEIDAQRVIGYAIYKDGKQIRVPYPVEGYDSDLAGRSFHNGRFVQRMREMAASLPNVKLEQGTVVSIIKEKETIKGVRYKKSTGEGKELAAYAPLTIVCDGSFSNLRRSLSSSKVDVLSYSVGLTLENCELPFANHVHMIIANPSPMALYRISSTEIRCLIDLSGQKVPSVSNGDMALYLKTIIAPQVPPEVQNAFIAAIEKGNIRTMPCRSMPADPFPTPGAIMIGDAFNMRHPISGVGMTVALSDVVMLRDLLKPLRYLNNAVAVCNDLQSFYTLRKIFSASPDQAKQEMRQACFDFLALGNVTSKGMMDLLAGLNPQPSSLILHCIAIGIYGVGRLLLPFPSPKRLWLAARILSEISNIVLPAARA</sequence>
<keyword evidence="11" id="KW-0472">Membrane</keyword>
<evidence type="ECO:0000256" key="1">
    <source>
        <dbReference type="ARBA" id="ARBA00001974"/>
    </source>
</evidence>
<dbReference type="InterPro" id="IPR013698">
    <property type="entry name" value="Squalene_epoxidase"/>
</dbReference>
<evidence type="ECO:0000256" key="7">
    <source>
        <dbReference type="ARBA" id="ARBA00022692"/>
    </source>
</evidence>
<evidence type="ECO:0000256" key="5">
    <source>
        <dbReference type="ARBA" id="ARBA00012312"/>
    </source>
</evidence>
<keyword evidence="16" id="KW-1185">Reference proteome</keyword>
<evidence type="ECO:0000256" key="4">
    <source>
        <dbReference type="ARBA" id="ARBA00008802"/>
    </source>
</evidence>
<dbReference type="Pfam" id="PF08491">
    <property type="entry name" value="SE"/>
    <property type="match status" value="1"/>
</dbReference>
<dbReference type="Proteomes" id="UP001279734">
    <property type="component" value="Unassembled WGS sequence"/>
</dbReference>
<comment type="subcellular location">
    <subcellularLocation>
        <location evidence="2 12">Membrane</location>
        <topology evidence="2 12">Multi-pass membrane protein</topology>
    </subcellularLocation>
</comment>
<dbReference type="GO" id="GO:0050660">
    <property type="term" value="F:flavin adenine dinucleotide binding"/>
    <property type="evidence" value="ECO:0007669"/>
    <property type="project" value="UniProtKB-UniRule"/>
</dbReference>
<evidence type="ECO:0000313" key="15">
    <source>
        <dbReference type="EMBL" id="GMH17919.1"/>
    </source>
</evidence>
<dbReference type="PANTHER" id="PTHR10835:SF0">
    <property type="entry name" value="SQUALENE MONOOXYGENASE"/>
    <property type="match status" value="1"/>
</dbReference>
<keyword evidence="13" id="KW-0732">Signal</keyword>
<evidence type="ECO:0000256" key="12">
    <source>
        <dbReference type="RuleBase" id="RU367121"/>
    </source>
</evidence>
<dbReference type="GO" id="GO:0016020">
    <property type="term" value="C:membrane"/>
    <property type="evidence" value="ECO:0007669"/>
    <property type="project" value="UniProtKB-SubCell"/>
</dbReference>
<dbReference type="GO" id="GO:0009725">
    <property type="term" value="P:response to hormone"/>
    <property type="evidence" value="ECO:0007669"/>
    <property type="project" value="UniProtKB-ARBA"/>
</dbReference>
<protein>
    <recommendedName>
        <fullName evidence="5 12">Squalene monooxygenase</fullName>
        <ecNumber evidence="5 12">1.14.14.17</ecNumber>
    </recommendedName>
</protein>
<dbReference type="GO" id="GO:0016126">
    <property type="term" value="P:sterol biosynthetic process"/>
    <property type="evidence" value="ECO:0007669"/>
    <property type="project" value="UniProtKB-UniRule"/>
</dbReference>
<dbReference type="PRINTS" id="PR00420">
    <property type="entry name" value="RNGMNOXGNASE"/>
</dbReference>
<dbReference type="EMBL" id="BSYO01000018">
    <property type="protein sequence ID" value="GMH17919.1"/>
    <property type="molecule type" value="Genomic_DNA"/>
</dbReference>
<comment type="caution">
    <text evidence="15">The sequence shown here is derived from an EMBL/GenBank/DDBJ whole genome shotgun (WGS) entry which is preliminary data.</text>
</comment>
<gene>
    <name evidence="15" type="ORF">Nepgr_019760</name>
</gene>
<evidence type="ECO:0000256" key="3">
    <source>
        <dbReference type="ARBA" id="ARBA00005018"/>
    </source>
</evidence>
<dbReference type="GO" id="GO:0005783">
    <property type="term" value="C:endoplasmic reticulum"/>
    <property type="evidence" value="ECO:0007669"/>
    <property type="project" value="TreeGrafter"/>
</dbReference>
<dbReference type="GO" id="GO:0004506">
    <property type="term" value="F:squalene monooxygenase activity"/>
    <property type="evidence" value="ECO:0007669"/>
    <property type="project" value="UniProtKB-UniRule"/>
</dbReference>
<dbReference type="EC" id="1.14.14.17" evidence="5 12"/>
<reference evidence="15" key="1">
    <citation type="submission" date="2023-05" db="EMBL/GenBank/DDBJ databases">
        <title>Nepenthes gracilis genome sequencing.</title>
        <authorList>
            <person name="Fukushima K."/>
        </authorList>
    </citation>
    <scope>NUCLEOTIDE SEQUENCE</scope>
    <source>
        <strain evidence="15">SING2019-196</strain>
    </source>
</reference>
<comment type="cofactor">
    <cofactor evidence="1 12">
        <name>FAD</name>
        <dbReference type="ChEBI" id="CHEBI:57692"/>
    </cofactor>
</comment>
<dbReference type="AlphaFoldDB" id="A0AAD3SVR9"/>
<comment type="catalytic activity">
    <reaction evidence="12">
        <text>squalene + reduced [NADPH--hemoprotein reductase] + O2 = (S)-2,3-epoxysqualene + oxidized [NADPH--hemoprotein reductase] + H2O + H(+)</text>
        <dbReference type="Rhea" id="RHEA:25282"/>
        <dbReference type="Rhea" id="RHEA-COMP:11964"/>
        <dbReference type="Rhea" id="RHEA-COMP:11965"/>
        <dbReference type="ChEBI" id="CHEBI:15377"/>
        <dbReference type="ChEBI" id="CHEBI:15378"/>
        <dbReference type="ChEBI" id="CHEBI:15379"/>
        <dbReference type="ChEBI" id="CHEBI:15440"/>
        <dbReference type="ChEBI" id="CHEBI:15441"/>
        <dbReference type="ChEBI" id="CHEBI:57618"/>
        <dbReference type="ChEBI" id="CHEBI:58210"/>
        <dbReference type="EC" id="1.14.14.17"/>
    </reaction>
</comment>
<keyword evidence="10 12" id="KW-0560">Oxidoreductase</keyword>
<accession>A0AAD3SVR9</accession>
<dbReference type="SUPFAM" id="SSF51905">
    <property type="entry name" value="FAD/NAD(P)-binding domain"/>
    <property type="match status" value="1"/>
</dbReference>
<evidence type="ECO:0000256" key="2">
    <source>
        <dbReference type="ARBA" id="ARBA00004141"/>
    </source>
</evidence>
<comment type="similarity">
    <text evidence="4 12">Belongs to the squalene monooxygenase family.</text>
</comment>
<dbReference type="Pfam" id="PF13450">
    <property type="entry name" value="NAD_binding_8"/>
    <property type="match status" value="1"/>
</dbReference>
<proteinExistence type="inferred from homology"/>
<dbReference type="Gene3D" id="3.50.50.60">
    <property type="entry name" value="FAD/NAD(P)-binding domain"/>
    <property type="match status" value="1"/>
</dbReference>
<organism evidence="15 16">
    <name type="scientific">Nepenthes gracilis</name>
    <name type="common">Slender pitcher plant</name>
    <dbReference type="NCBI Taxonomy" id="150966"/>
    <lineage>
        <taxon>Eukaryota</taxon>
        <taxon>Viridiplantae</taxon>
        <taxon>Streptophyta</taxon>
        <taxon>Embryophyta</taxon>
        <taxon>Tracheophyta</taxon>
        <taxon>Spermatophyta</taxon>
        <taxon>Magnoliopsida</taxon>
        <taxon>eudicotyledons</taxon>
        <taxon>Gunneridae</taxon>
        <taxon>Pentapetalae</taxon>
        <taxon>Caryophyllales</taxon>
        <taxon>Nepenthaceae</taxon>
        <taxon>Nepenthes</taxon>
    </lineage>
</organism>
<evidence type="ECO:0000259" key="14">
    <source>
        <dbReference type="Pfam" id="PF08491"/>
    </source>
</evidence>
<feature type="chain" id="PRO_5041984812" description="Squalene monooxygenase" evidence="13">
    <location>
        <begin position="27"/>
        <end position="488"/>
    </location>
</feature>
<evidence type="ECO:0000256" key="9">
    <source>
        <dbReference type="ARBA" id="ARBA00022989"/>
    </source>
</evidence>
<keyword evidence="8 12" id="KW-0274">FAD</keyword>
<evidence type="ECO:0000313" key="16">
    <source>
        <dbReference type="Proteomes" id="UP001279734"/>
    </source>
</evidence>
<keyword evidence="7" id="KW-0812">Transmembrane</keyword>
<comment type="pathway">
    <text evidence="3">Terpene metabolism; lanosterol biosynthesis; lanosterol from farnesyl diphosphate: step 2/3.</text>
</comment>
<feature type="signal peptide" evidence="13">
    <location>
        <begin position="1"/>
        <end position="26"/>
    </location>
</feature>
<comment type="function">
    <text evidence="12">Catalyzes the stereospecific oxidation of squalene to (S)-2,3-epoxysqualene, and is considered to be a rate-limiting enzyme in steroid biosynthesis.</text>
</comment>
<evidence type="ECO:0000256" key="6">
    <source>
        <dbReference type="ARBA" id="ARBA00022630"/>
    </source>
</evidence>
<dbReference type="InterPro" id="IPR040125">
    <property type="entry name" value="Squalene_monox"/>
</dbReference>
<name>A0AAD3SVR9_NEPGR</name>
<dbReference type="PANTHER" id="PTHR10835">
    <property type="entry name" value="SQUALENE MONOOXYGENASE"/>
    <property type="match status" value="1"/>
</dbReference>
<dbReference type="InterPro" id="IPR036188">
    <property type="entry name" value="FAD/NAD-bd_sf"/>
</dbReference>
<evidence type="ECO:0000256" key="8">
    <source>
        <dbReference type="ARBA" id="ARBA00022827"/>
    </source>
</evidence>
<dbReference type="FunFam" id="3.50.50.60:FF:000074">
    <property type="entry name" value="Squalene monooxygenase 2"/>
    <property type="match status" value="1"/>
</dbReference>
<keyword evidence="6 12" id="KW-0285">Flavoprotein</keyword>
<evidence type="ECO:0000256" key="10">
    <source>
        <dbReference type="ARBA" id="ARBA00023002"/>
    </source>
</evidence>
<keyword evidence="9" id="KW-1133">Transmembrane helix</keyword>
<feature type="domain" description="Squalene epoxidase" evidence="14">
    <location>
        <begin position="212"/>
        <end position="469"/>
    </location>
</feature>
<evidence type="ECO:0000256" key="13">
    <source>
        <dbReference type="SAM" id="SignalP"/>
    </source>
</evidence>
<evidence type="ECO:0000256" key="11">
    <source>
        <dbReference type="ARBA" id="ARBA00023136"/>
    </source>
</evidence>